<dbReference type="GO" id="GO:0061504">
    <property type="term" value="P:cyclic threonylcarbamoyladenosine biosynthetic process"/>
    <property type="evidence" value="ECO:0007669"/>
    <property type="project" value="TreeGrafter"/>
</dbReference>
<protein>
    <recommendedName>
        <fullName evidence="1">THIF-type NAD/FAD binding fold domain-containing protein</fullName>
    </recommendedName>
</protein>
<reference evidence="2 3" key="1">
    <citation type="submission" date="2011-05" db="EMBL/GenBank/DDBJ databases">
        <title>Whole genome shotgun sequence of Gordonia alkanivorans NBRC 16433.</title>
        <authorList>
            <person name="Hosoyama A."/>
            <person name="Nakamura S."/>
            <person name="Takarada H."/>
            <person name="Tsuchikane K."/>
            <person name="Yamazaki S."/>
            <person name="Fujita N."/>
        </authorList>
    </citation>
    <scope>NUCLEOTIDE SEQUENCE [LARGE SCALE GENOMIC DNA]</scope>
    <source>
        <strain evidence="2 3">NBRC 16433</strain>
    </source>
</reference>
<dbReference type="InterPro" id="IPR045886">
    <property type="entry name" value="ThiF/MoeB/HesA"/>
</dbReference>
<name>F9W2A1_9ACTN</name>
<evidence type="ECO:0000313" key="3">
    <source>
        <dbReference type="Proteomes" id="UP000003558"/>
    </source>
</evidence>
<evidence type="ECO:0000259" key="1">
    <source>
        <dbReference type="Pfam" id="PF00899"/>
    </source>
</evidence>
<feature type="domain" description="THIF-type NAD/FAD binding fold" evidence="1">
    <location>
        <begin position="84"/>
        <end position="224"/>
    </location>
</feature>
<dbReference type="SUPFAM" id="SSF69572">
    <property type="entry name" value="Activating enzymes of the ubiquitin-like proteins"/>
    <property type="match status" value="1"/>
</dbReference>
<proteinExistence type="predicted"/>
<dbReference type="Pfam" id="PF00899">
    <property type="entry name" value="ThiF"/>
    <property type="match status" value="1"/>
</dbReference>
<dbReference type="PANTHER" id="PTHR43267:SF3">
    <property type="entry name" value="THIF PROTEIN"/>
    <property type="match status" value="1"/>
</dbReference>
<dbReference type="InterPro" id="IPR000594">
    <property type="entry name" value="ThiF_NAD_FAD-bd"/>
</dbReference>
<dbReference type="STRING" id="1027371.GOALK_120_00470"/>
<dbReference type="CDD" id="cd01483">
    <property type="entry name" value="E1_enzyme_family"/>
    <property type="match status" value="1"/>
</dbReference>
<comment type="caution">
    <text evidence="2">The sequence shown here is derived from an EMBL/GenBank/DDBJ whole genome shotgun (WGS) entry which is preliminary data.</text>
</comment>
<sequence>MIEILHPEKDESRIGELRTVGVGVVDGWETAFEEYCSLQSLDPRMERLTPADLEERSRYVVYPWRNVMVRLPDDEIFHRLRTARNRVLVTENEQDCWAGTTIAVAGLSVGASLLHTCVLTGARRFRIADADTLGVTNLNRLSGSVCDLGVPKTTLARRRMLELDPYVTVEVFDDGVTENNVASFLGLDGPARADIVLEEVDDLAMKVVIRRHARSAGLPLVMVTDDGDGVIVDVERYDVDPSYPEFHGMAGFLTTMSPTELSDPENRVAVASAIVGPEVSPRVTKALAEVCRSIPSWPQLGSAATMAGAVGATVARQIVCGADIPSGRAYLRVGDFLPC</sequence>
<dbReference type="PANTHER" id="PTHR43267">
    <property type="entry name" value="TRNA THREONYLCARBAMOYLADENOSINE DEHYDRATASE"/>
    <property type="match status" value="1"/>
</dbReference>
<gene>
    <name evidence="2" type="ORF">GOALK_120_00470</name>
</gene>
<evidence type="ECO:0000313" key="2">
    <source>
        <dbReference type="EMBL" id="GAA14990.1"/>
    </source>
</evidence>
<accession>F9W2A1</accession>
<dbReference type="InterPro" id="IPR035985">
    <property type="entry name" value="Ubiquitin-activating_enz"/>
</dbReference>
<dbReference type="Gene3D" id="3.40.50.720">
    <property type="entry name" value="NAD(P)-binding Rossmann-like Domain"/>
    <property type="match status" value="1"/>
</dbReference>
<dbReference type="Proteomes" id="UP000003558">
    <property type="component" value="Unassembled WGS sequence"/>
</dbReference>
<dbReference type="eggNOG" id="COG0476">
    <property type="taxonomic scope" value="Bacteria"/>
</dbReference>
<dbReference type="GO" id="GO:0008641">
    <property type="term" value="F:ubiquitin-like modifier activating enzyme activity"/>
    <property type="evidence" value="ECO:0007669"/>
    <property type="project" value="InterPro"/>
</dbReference>
<dbReference type="GO" id="GO:0061503">
    <property type="term" value="F:tRNA threonylcarbamoyladenosine dehydratase"/>
    <property type="evidence" value="ECO:0007669"/>
    <property type="project" value="TreeGrafter"/>
</dbReference>
<dbReference type="AlphaFoldDB" id="F9W2A1"/>
<dbReference type="EMBL" id="BACI01000120">
    <property type="protein sequence ID" value="GAA14990.1"/>
    <property type="molecule type" value="Genomic_DNA"/>
</dbReference>
<organism evidence="2 3">
    <name type="scientific">Gordonia alkanivorans NBRC 16433</name>
    <dbReference type="NCBI Taxonomy" id="1027371"/>
    <lineage>
        <taxon>Bacteria</taxon>
        <taxon>Bacillati</taxon>
        <taxon>Actinomycetota</taxon>
        <taxon>Actinomycetes</taxon>
        <taxon>Mycobacteriales</taxon>
        <taxon>Gordoniaceae</taxon>
        <taxon>Gordonia</taxon>
    </lineage>
</organism>